<evidence type="ECO:0000259" key="1">
    <source>
        <dbReference type="Pfam" id="PF03364"/>
    </source>
</evidence>
<gene>
    <name evidence="2" type="ORF">NC658_11895</name>
</gene>
<proteinExistence type="predicted"/>
<dbReference type="Pfam" id="PF03364">
    <property type="entry name" value="Polyketide_cyc"/>
    <property type="match status" value="1"/>
</dbReference>
<dbReference type="RefSeq" id="WP_251098231.1">
    <property type="nucleotide sequence ID" value="NZ_JAMQBH010000004.1"/>
</dbReference>
<protein>
    <submittedName>
        <fullName evidence="2">SRPBCC family protein</fullName>
    </submittedName>
</protein>
<accession>A0ABT0VUS6</accession>
<evidence type="ECO:0000313" key="2">
    <source>
        <dbReference type="EMBL" id="MCM2513956.1"/>
    </source>
</evidence>
<dbReference type="EMBL" id="JAMQBH010000004">
    <property type="protein sequence ID" value="MCM2513956.1"/>
    <property type="molecule type" value="Genomic_DNA"/>
</dbReference>
<dbReference type="Proteomes" id="UP001523263">
    <property type="component" value="Unassembled WGS sequence"/>
</dbReference>
<evidence type="ECO:0000313" key="3">
    <source>
        <dbReference type="Proteomes" id="UP001523263"/>
    </source>
</evidence>
<name>A0ABT0VUS6_STRGI</name>
<keyword evidence="3" id="KW-1185">Reference proteome</keyword>
<reference evidence="2 3" key="1">
    <citation type="submission" date="2022-06" db="EMBL/GenBank/DDBJ databases">
        <title>Whole genome sequence of Streptomyces griseoincarnatus RB7AG.</title>
        <authorList>
            <person name="Ray L."/>
            <person name="Behera S."/>
            <person name="Panda A.N."/>
        </authorList>
    </citation>
    <scope>NUCLEOTIDE SEQUENCE [LARGE SCALE GENOMIC DNA]</scope>
    <source>
        <strain evidence="2 3">RB7AG</strain>
    </source>
</reference>
<feature type="domain" description="Coenzyme Q-binding protein COQ10 START" evidence="1">
    <location>
        <begin position="11"/>
        <end position="123"/>
    </location>
</feature>
<dbReference type="InterPro" id="IPR005031">
    <property type="entry name" value="COQ10_START"/>
</dbReference>
<organism evidence="2 3">
    <name type="scientific">Streptomyces griseoincarnatus</name>
    <dbReference type="NCBI Taxonomy" id="29305"/>
    <lineage>
        <taxon>Bacteria</taxon>
        <taxon>Bacillati</taxon>
        <taxon>Actinomycetota</taxon>
        <taxon>Actinomycetes</taxon>
        <taxon>Kitasatosporales</taxon>
        <taxon>Streptomycetaceae</taxon>
        <taxon>Streptomyces</taxon>
        <taxon>Streptomyces griseoincarnatus group</taxon>
    </lineage>
</organism>
<sequence>MAVMHRTLTGSATPDQVWKALLDVEAFPDYMEGVSEVTVTGGDGDRRESSWTVELKGSEMEWEQEDVLDHVARRWEFRQTDGDLAEYRGHWQVGEDPSGVSLELKVEFDVGLPMVADMIHPAVVRALEGYQRGVLDRSA</sequence>
<dbReference type="SUPFAM" id="SSF55961">
    <property type="entry name" value="Bet v1-like"/>
    <property type="match status" value="1"/>
</dbReference>
<dbReference type="Gene3D" id="3.30.530.20">
    <property type="match status" value="1"/>
</dbReference>
<dbReference type="InterPro" id="IPR023393">
    <property type="entry name" value="START-like_dom_sf"/>
</dbReference>
<comment type="caution">
    <text evidence="2">The sequence shown here is derived from an EMBL/GenBank/DDBJ whole genome shotgun (WGS) entry which is preliminary data.</text>
</comment>